<feature type="domain" description="AB hydrolase-1" evidence="1">
    <location>
        <begin position="40"/>
        <end position="284"/>
    </location>
</feature>
<evidence type="ECO:0000313" key="2">
    <source>
        <dbReference type="EMBL" id="NJR78979.1"/>
    </source>
</evidence>
<dbReference type="SUPFAM" id="SSF53474">
    <property type="entry name" value="alpha/beta-Hydrolases"/>
    <property type="match status" value="1"/>
</dbReference>
<evidence type="ECO:0000259" key="1">
    <source>
        <dbReference type="Pfam" id="PF12697"/>
    </source>
</evidence>
<name>A0ABX1CM09_9SPHN</name>
<comment type="caution">
    <text evidence="2">The sequence shown here is derived from an EMBL/GenBank/DDBJ whole genome shotgun (WGS) entry which is preliminary data.</text>
</comment>
<protein>
    <submittedName>
        <fullName evidence="2">Alpha/beta hydrolase</fullName>
    </submittedName>
</protein>
<accession>A0ABX1CM09</accession>
<dbReference type="Gene3D" id="3.40.50.1820">
    <property type="entry name" value="alpha/beta hydrolase"/>
    <property type="match status" value="1"/>
</dbReference>
<dbReference type="InterPro" id="IPR029058">
    <property type="entry name" value="AB_hydrolase_fold"/>
</dbReference>
<proteinExistence type="predicted"/>
<sequence>MAGESNAHRAKAWDDLFWWSTDGVRLHARDYPGDAAMLPVLCFPGLTRNARDYAALAQRLSPRRRVLAVEFRGRGDSGYAKDPMSYVPLTYAQDVMALLDHAGIDRFVAIGTSLGGIVTMLLAGLAPGRVAGALLNDVGPEIEHAGLARIRGYVGKSSSHPTWMHAARALKEGNADVYPDWRTDDWLAMAKRLYRLNNAGRIVLDYDLKIAEPFRLPGQEAGPDMWGALAQLAGVPVLVVRGARSDILSAATAERMAAALPRGEVVTVAGVGHAPTLDEPAVHAAVERLLARAETGARTGPGEPAA</sequence>
<dbReference type="PANTHER" id="PTHR43433">
    <property type="entry name" value="HYDROLASE, ALPHA/BETA FOLD FAMILY PROTEIN"/>
    <property type="match status" value="1"/>
</dbReference>
<dbReference type="EMBL" id="JAAVJH010000005">
    <property type="protein sequence ID" value="NJR78979.1"/>
    <property type="molecule type" value="Genomic_DNA"/>
</dbReference>
<dbReference type="InterPro" id="IPR050471">
    <property type="entry name" value="AB_hydrolase"/>
</dbReference>
<reference evidence="2 3" key="1">
    <citation type="submission" date="2020-03" db="EMBL/GenBank/DDBJ databases">
        <authorList>
            <person name="Wang L."/>
            <person name="He N."/>
            <person name="Li Y."/>
            <person name="Fang Y."/>
            <person name="Zhang F."/>
        </authorList>
    </citation>
    <scope>NUCLEOTIDE SEQUENCE [LARGE SCALE GENOMIC DNA]</scope>
    <source>
        <strain evidence="2 3">36D10-4-7</strain>
    </source>
</reference>
<dbReference type="InterPro" id="IPR000073">
    <property type="entry name" value="AB_hydrolase_1"/>
</dbReference>
<dbReference type="Pfam" id="PF12697">
    <property type="entry name" value="Abhydrolase_6"/>
    <property type="match status" value="1"/>
</dbReference>
<evidence type="ECO:0000313" key="3">
    <source>
        <dbReference type="Proteomes" id="UP000732399"/>
    </source>
</evidence>
<dbReference type="RefSeq" id="WP_168134507.1">
    <property type="nucleotide sequence ID" value="NZ_JAAVJH010000005.1"/>
</dbReference>
<gene>
    <name evidence="2" type="ORF">HBH26_10305</name>
</gene>
<organism evidence="2 3">
    <name type="scientific">Sphingomonas corticis</name>
    <dbReference type="NCBI Taxonomy" id="2722791"/>
    <lineage>
        <taxon>Bacteria</taxon>
        <taxon>Pseudomonadati</taxon>
        <taxon>Pseudomonadota</taxon>
        <taxon>Alphaproteobacteria</taxon>
        <taxon>Sphingomonadales</taxon>
        <taxon>Sphingomonadaceae</taxon>
        <taxon>Sphingomonas</taxon>
    </lineage>
</organism>
<dbReference type="GO" id="GO:0016787">
    <property type="term" value="F:hydrolase activity"/>
    <property type="evidence" value="ECO:0007669"/>
    <property type="project" value="UniProtKB-KW"/>
</dbReference>
<dbReference type="PANTHER" id="PTHR43433:SF5">
    <property type="entry name" value="AB HYDROLASE-1 DOMAIN-CONTAINING PROTEIN"/>
    <property type="match status" value="1"/>
</dbReference>
<dbReference type="Proteomes" id="UP000732399">
    <property type="component" value="Unassembled WGS sequence"/>
</dbReference>
<keyword evidence="2" id="KW-0378">Hydrolase</keyword>
<keyword evidence="3" id="KW-1185">Reference proteome</keyword>